<gene>
    <name evidence="3" type="ORF">FK531_20570</name>
</gene>
<dbReference type="Gene3D" id="3.10.129.10">
    <property type="entry name" value="Hotdog Thioesterase"/>
    <property type="match status" value="1"/>
</dbReference>
<evidence type="ECO:0000313" key="4">
    <source>
        <dbReference type="Proteomes" id="UP000316256"/>
    </source>
</evidence>
<dbReference type="AlphaFoldDB" id="A0A541B0J3"/>
<dbReference type="Pfam" id="PF01575">
    <property type="entry name" value="MaoC_dehydratas"/>
    <property type="match status" value="1"/>
</dbReference>
<dbReference type="OrthoDB" id="9797938at2"/>
<dbReference type="InterPro" id="IPR002539">
    <property type="entry name" value="MaoC-like_dom"/>
</dbReference>
<dbReference type="Proteomes" id="UP000316256">
    <property type="component" value="Unassembled WGS sequence"/>
</dbReference>
<comment type="caution">
    <text evidence="3">The sequence shown here is derived from an EMBL/GenBank/DDBJ whole genome shotgun (WGS) entry which is preliminary data.</text>
</comment>
<proteinExistence type="inferred from homology"/>
<evidence type="ECO:0000259" key="2">
    <source>
        <dbReference type="Pfam" id="PF01575"/>
    </source>
</evidence>
<evidence type="ECO:0000313" key="3">
    <source>
        <dbReference type="EMBL" id="TQF65820.1"/>
    </source>
</evidence>
<protein>
    <submittedName>
        <fullName evidence="3">Dehydratase</fullName>
    </submittedName>
</protein>
<dbReference type="InterPro" id="IPR029069">
    <property type="entry name" value="HotDog_dom_sf"/>
</dbReference>
<dbReference type="RefSeq" id="WP_142102784.1">
    <property type="nucleotide sequence ID" value="NZ_VIGH01000010.1"/>
</dbReference>
<feature type="domain" description="MaoC-like" evidence="2">
    <location>
        <begin position="20"/>
        <end position="113"/>
    </location>
</feature>
<name>A0A541B0J3_9NOCA</name>
<dbReference type="EMBL" id="VIGH01000010">
    <property type="protein sequence ID" value="TQF65820.1"/>
    <property type="molecule type" value="Genomic_DNA"/>
</dbReference>
<reference evidence="3 4" key="1">
    <citation type="submission" date="2019-06" db="EMBL/GenBank/DDBJ databases">
        <title>Rhodococcus spaelei sp. nov., isolated from a cave.</title>
        <authorList>
            <person name="Lee S.D."/>
        </authorList>
    </citation>
    <scope>NUCLEOTIDE SEQUENCE [LARGE SCALE GENOMIC DNA]</scope>
    <source>
        <strain evidence="3 4">C9-5</strain>
    </source>
</reference>
<sequence length="147" mass="16193">MDEVKYAEDLVVGDVIDLGSHTVSESELVDFATEWDPQDFHTDLAAAEQGYFGGLIASGMHTLAVFQRLSVLGAYRHWGVIGGRGLRDVRFLRPVRPGDVLTGLMVIDSVELDDRGRGLVTTTGELVDAQGRTVFSLLTESYLRRRP</sequence>
<comment type="similarity">
    <text evidence="1">Belongs to the enoyl-CoA hydratase/isomerase family.</text>
</comment>
<dbReference type="SUPFAM" id="SSF54637">
    <property type="entry name" value="Thioesterase/thiol ester dehydrase-isomerase"/>
    <property type="match status" value="1"/>
</dbReference>
<evidence type="ECO:0000256" key="1">
    <source>
        <dbReference type="ARBA" id="ARBA00005254"/>
    </source>
</evidence>
<organism evidence="3 4">
    <name type="scientific">Rhodococcus spelaei</name>
    <dbReference type="NCBI Taxonomy" id="2546320"/>
    <lineage>
        <taxon>Bacteria</taxon>
        <taxon>Bacillati</taxon>
        <taxon>Actinomycetota</taxon>
        <taxon>Actinomycetes</taxon>
        <taxon>Mycobacteriales</taxon>
        <taxon>Nocardiaceae</taxon>
        <taxon>Rhodococcus</taxon>
    </lineage>
</organism>
<keyword evidence="4" id="KW-1185">Reference proteome</keyword>
<accession>A0A541B0J3</accession>